<dbReference type="SUPFAM" id="SSF49363">
    <property type="entry name" value="Purple acid phosphatase, N-terminal domain"/>
    <property type="match status" value="1"/>
</dbReference>
<keyword evidence="5" id="KW-0812">Transmembrane</keyword>
<dbReference type="GO" id="GO:0046872">
    <property type="term" value="F:metal ion binding"/>
    <property type="evidence" value="ECO:0007669"/>
    <property type="project" value="InterPro"/>
</dbReference>
<dbReference type="InterPro" id="IPR008963">
    <property type="entry name" value="Purple_acid_Pase-like_N"/>
</dbReference>
<feature type="region of interest" description="Disordered" evidence="4">
    <location>
        <begin position="1052"/>
        <end position="1102"/>
    </location>
</feature>
<dbReference type="InterPro" id="IPR013783">
    <property type="entry name" value="Ig-like_fold"/>
</dbReference>
<evidence type="ECO:0008006" key="8">
    <source>
        <dbReference type="Google" id="ProtNLM"/>
    </source>
</evidence>
<feature type="compositionally biased region" description="Basic and acidic residues" evidence="4">
    <location>
        <begin position="1052"/>
        <end position="1080"/>
    </location>
</feature>
<gene>
    <name evidence="6" type="ORF">A2912_03820</name>
</gene>
<sequence>MNNPLNIFLKNKFLFKFLTGFTLGLFLSVGLFFLFLNLKLTPEVLAATGTGNVNVSGCLLLPAPSCGDWDTSQCIPGGTGKKIRTCTNACSTWTEEGNCGGGPPPPPPPPCIPTPLTCGPWSDCVDGQRTRTCTNNCPPPEPPETELCIVGCGDGVVGPGEQCDDGNVNGGDCCSGTCQQEIIISGVGESVTNTTAEISWSTLCQASTSVLEWGTAPSASDGSVSGLAGTNYSYTIFSLAPNTVYYYRITATAGPLQTIYSDTFLTLGGVENCNNQIDDDHDGFCDYPASTCTDGSVPGDPECACTPNFSCVPGTCGADNQWTVTCLDQSIPKCQSDYQYQQACNICPGVIPGVCQQVNPDTCQLINLPNCCGNNQCEPPGEDPYNCALDCPVDCLSAWECSSWQPEPCPPAGFQTRDCFDTNACPIPINPPANQQSCDARCPGLTCGIGEVINIDQCVCEQIIPFCGNGICEAGETYEQCPADCILPCLPNWTCLGWSDCANNLQSRECYDLNNCDLNIARPPEVRACAKDFELACGLCQTIDLASQNCQPQTPCCGNRICEAVENIWSCPVDCGLPPDFRAALSDCLDGIDNDKDGLVDYPADPGCSKPSDNSELNLNEVLNNLPKVLDNPQVEQANKIVMPILATTIAINTFATFSFFNFLSYLQFFFTQPFAFLFRRRRQKWGVVYNALTKQPVDLAIVRLYQKENSRLIQSRVTDKLGRFSFLVTPGRYYLTVTKPKFVFPSVYLKDKKEDVKYLDLYHGEVIEVTQANANITVNIPVDPEVEAPAPAKVIFQYYLRKVQYAAAFLAVPLAGVSLAINPGPLTLTLFGFHCLLFVLFHRLGYQRPPKSWGVVYDKQNKKPINLAITRIYDKQYNKLLETRVADVRGRYAFLVDNNVYYVTAEKLGYQPFKTQDIDLVSQKREAVVGFDIGLDKAGVGVAQPVAPTELPSVVPAAKSSITPPTAPPPTETKPEITAVPPSVPITPPVAAAPRPTEKPTLVKRVEGPGVSRESLQELLTTKQAVSEIKEDIIEEKQHLEKLEEKVEKIEEKIGENQQDKQDKQDKSASAEALADKQDGSMPPPVSSKPDQDGTEKSIFG</sequence>
<evidence type="ECO:0000256" key="4">
    <source>
        <dbReference type="SAM" id="MobiDB-lite"/>
    </source>
</evidence>
<evidence type="ECO:0000256" key="2">
    <source>
        <dbReference type="ARBA" id="ARBA00022737"/>
    </source>
</evidence>
<keyword evidence="2" id="KW-0677">Repeat</keyword>
<protein>
    <recommendedName>
        <fullName evidence="8">Fibronectin type-III domain-containing protein</fullName>
    </recommendedName>
</protein>
<comment type="caution">
    <text evidence="6">The sequence shown here is derived from an EMBL/GenBank/DDBJ whole genome shotgun (WGS) entry which is preliminary data.</text>
</comment>
<feature type="transmembrane region" description="Helical" evidence="5">
    <location>
        <begin position="660"/>
        <end position="679"/>
    </location>
</feature>
<accession>A0A1G1YS57</accession>
<organism evidence="6 7">
    <name type="scientific">Candidatus Buchananbacteria bacterium RIFCSPLOWO2_01_FULL_40_23b</name>
    <dbReference type="NCBI Taxonomy" id="1797544"/>
    <lineage>
        <taxon>Bacteria</taxon>
        <taxon>Candidatus Buchananiibacteriota</taxon>
    </lineage>
</organism>
<dbReference type="NCBIfam" id="TIGR02232">
    <property type="entry name" value="myxo_disulf_rpt"/>
    <property type="match status" value="1"/>
</dbReference>
<name>A0A1G1YS57_9BACT</name>
<evidence type="ECO:0000256" key="3">
    <source>
        <dbReference type="ARBA" id="ARBA00023157"/>
    </source>
</evidence>
<evidence type="ECO:0000256" key="1">
    <source>
        <dbReference type="ARBA" id="ARBA00022729"/>
    </source>
</evidence>
<dbReference type="Gene3D" id="2.60.40.1120">
    <property type="entry name" value="Carboxypeptidase-like, regulatory domain"/>
    <property type="match status" value="2"/>
</dbReference>
<dbReference type="SUPFAM" id="SSF49464">
    <property type="entry name" value="Carboxypeptidase regulatory domain-like"/>
    <property type="match status" value="2"/>
</dbReference>
<keyword evidence="5" id="KW-0472">Membrane</keyword>
<dbReference type="Gene3D" id="2.60.40.10">
    <property type="entry name" value="Immunoglobulins"/>
    <property type="match status" value="1"/>
</dbReference>
<reference evidence="6 7" key="1">
    <citation type="journal article" date="2016" name="Nat. Commun.">
        <title>Thousands of microbial genomes shed light on interconnected biogeochemical processes in an aquifer system.</title>
        <authorList>
            <person name="Anantharaman K."/>
            <person name="Brown C.T."/>
            <person name="Hug L.A."/>
            <person name="Sharon I."/>
            <person name="Castelle C.J."/>
            <person name="Probst A.J."/>
            <person name="Thomas B.C."/>
            <person name="Singh A."/>
            <person name="Wilkins M.J."/>
            <person name="Karaoz U."/>
            <person name="Brodie E.L."/>
            <person name="Williams K.H."/>
            <person name="Hubbard S.S."/>
            <person name="Banfield J.F."/>
        </authorList>
    </citation>
    <scope>NUCLEOTIDE SEQUENCE [LARGE SCALE GENOMIC DNA]</scope>
</reference>
<dbReference type="InterPro" id="IPR003961">
    <property type="entry name" value="FN3_dom"/>
</dbReference>
<keyword evidence="3" id="KW-1015">Disulfide bond</keyword>
<feature type="transmembrane region" description="Helical" evidence="5">
    <location>
        <begin position="804"/>
        <end position="822"/>
    </location>
</feature>
<evidence type="ECO:0000313" key="6">
    <source>
        <dbReference type="EMBL" id="OGY55188.1"/>
    </source>
</evidence>
<dbReference type="Proteomes" id="UP000178122">
    <property type="component" value="Unassembled WGS sequence"/>
</dbReference>
<keyword evidence="5" id="KW-1133">Transmembrane helix</keyword>
<dbReference type="GO" id="GO:0003993">
    <property type="term" value="F:acid phosphatase activity"/>
    <property type="evidence" value="ECO:0007669"/>
    <property type="project" value="InterPro"/>
</dbReference>
<evidence type="ECO:0000256" key="5">
    <source>
        <dbReference type="SAM" id="Phobius"/>
    </source>
</evidence>
<dbReference type="InterPro" id="IPR011936">
    <property type="entry name" value="Myxo_disulph_rpt"/>
</dbReference>
<dbReference type="CDD" id="cd00063">
    <property type="entry name" value="FN3"/>
    <property type="match status" value="1"/>
</dbReference>
<dbReference type="InterPro" id="IPR008969">
    <property type="entry name" value="CarboxyPept-like_regulatory"/>
</dbReference>
<dbReference type="AlphaFoldDB" id="A0A1G1YS57"/>
<proteinExistence type="predicted"/>
<feature type="region of interest" description="Disordered" evidence="4">
    <location>
        <begin position="957"/>
        <end position="1010"/>
    </location>
</feature>
<feature type="compositionally biased region" description="Basic and acidic residues" evidence="4">
    <location>
        <begin position="1091"/>
        <end position="1102"/>
    </location>
</feature>
<dbReference type="EMBL" id="MHIN01000020">
    <property type="protein sequence ID" value="OGY55188.1"/>
    <property type="molecule type" value="Genomic_DNA"/>
</dbReference>
<keyword evidence="1" id="KW-0732">Signal</keyword>
<evidence type="ECO:0000313" key="7">
    <source>
        <dbReference type="Proteomes" id="UP000178122"/>
    </source>
</evidence>